<feature type="domain" description="TonB-dependent receptor plug" evidence="4">
    <location>
        <begin position="276"/>
        <end position="345"/>
    </location>
</feature>
<dbReference type="EMBL" id="SMLW01000647">
    <property type="protein sequence ID" value="MTI27922.1"/>
    <property type="molecule type" value="Genomic_DNA"/>
</dbReference>
<evidence type="ECO:0000256" key="1">
    <source>
        <dbReference type="ARBA" id="ARBA00004442"/>
    </source>
</evidence>
<evidence type="ECO:0000313" key="5">
    <source>
        <dbReference type="EMBL" id="MTI27922.1"/>
    </source>
</evidence>
<accession>A0ABW9RUL7</accession>
<organism evidence="5 6">
    <name type="scientific">Fulvivirga kasyanovii</name>
    <dbReference type="NCBI Taxonomy" id="396812"/>
    <lineage>
        <taxon>Bacteria</taxon>
        <taxon>Pseudomonadati</taxon>
        <taxon>Bacteroidota</taxon>
        <taxon>Cytophagia</taxon>
        <taxon>Cytophagales</taxon>
        <taxon>Fulvivirgaceae</taxon>
        <taxon>Fulvivirga</taxon>
    </lineage>
</organism>
<comment type="caution">
    <text evidence="5">The sequence shown here is derived from an EMBL/GenBank/DDBJ whole genome shotgun (WGS) entry which is preliminary data.</text>
</comment>
<dbReference type="SUPFAM" id="SSF49464">
    <property type="entry name" value="Carboxypeptidase regulatory domain-like"/>
    <property type="match status" value="1"/>
</dbReference>
<dbReference type="Pfam" id="PF07715">
    <property type="entry name" value="Plug"/>
    <property type="match status" value="1"/>
</dbReference>
<dbReference type="SUPFAM" id="SSF56935">
    <property type="entry name" value="Porins"/>
    <property type="match status" value="1"/>
</dbReference>
<dbReference type="InterPro" id="IPR008969">
    <property type="entry name" value="CarboxyPept-like_regulatory"/>
</dbReference>
<gene>
    <name evidence="5" type="ORF">E1163_23395</name>
</gene>
<proteinExistence type="predicted"/>
<sequence>MFPFLLIIVVLNFHILLKAHFFFKILLVVHITFTTYNSYAQSDTIWVESKYNLLLTDLIDQVEEGHSLRFFYKEEWLDGIKLKVDERTNLTALLEGVLPQYGLQVITYKNNWIIVNQPKREEGTENLVSDIPVDFIVGSYEQNLNRKSVELSGYARDGETGEVLTGVQVATEDLRKGGVSDVMGYYSFVLPAGKHLIKLEYLGYEPKEFWVDIRSSGIVDVELYKKTVELKEVTISAVADDANVKGIEAGKEVLSLESIKTLPTFLGEVDPVKTITALPGISAVGEGTAGFNVRGGEAGQNLLMQDGALLFSSSHLFGLVSAFNPDIVRDVVLYKGGGPAMYGGRVSSVLNVNLRNGNDTKYKINGGLGLISSRIVIEGPIIKNKTTFIAGGRVSYVNWLLKKVDNPDLNQSSATFHDVNVKVKHVINKSNVVSVSGYSSADRFKFVSDTTYNWKNKGLSVKWNHIYNKKLLSTLQLSGSKYLNEVFDKEGVGQFEYSSSISTLNAKFDFNYEHSANNKFDFGFHSLVYVFEPGELIPGDNNPNVISKNLDNERSIESAVYLSNELSLTPNLSLVYGARYSMYTLYGATTYAYDEGQPKSVDSIVDTLVYDNDEPVQTYNGIEPRLSLRLLLNSKNSLKLSYYRTIQYVHLISNTTALSPLDFWKSSGPSIRPAVGDQITVGYFRNMHDNVLEVSVEGYYKEVHNIVDYKDGTTILLNDKLEADLLQGFGRSYGIEFLFRKNKGLLTGWLAYTYSRSERLFKSAKYRENRINNGTYFPANYDTPHNLSLVCSYKISRRFSIGGNFTYATGRPITVPVSKFNYDGIPAVLNFSERNQFRIPDYHRLDLSVTLRSGFKKHKAIDGEWVFSIYNAYGRKNPYSVFFTQRGTAYKLSVLGSIFPSITYNFRI</sequence>
<comment type="subcellular location">
    <subcellularLocation>
        <location evidence="1">Cell outer membrane</location>
    </subcellularLocation>
</comment>
<dbReference type="Gene3D" id="2.40.170.20">
    <property type="entry name" value="TonB-dependent receptor, beta-barrel domain"/>
    <property type="match status" value="1"/>
</dbReference>
<dbReference type="Gene3D" id="2.60.40.1120">
    <property type="entry name" value="Carboxypeptidase-like, regulatory domain"/>
    <property type="match status" value="1"/>
</dbReference>
<dbReference type="Pfam" id="PF13715">
    <property type="entry name" value="CarbopepD_reg_2"/>
    <property type="match status" value="1"/>
</dbReference>
<dbReference type="Proteomes" id="UP000798808">
    <property type="component" value="Unassembled WGS sequence"/>
</dbReference>
<keyword evidence="3" id="KW-0998">Cell outer membrane</keyword>
<evidence type="ECO:0000259" key="4">
    <source>
        <dbReference type="Pfam" id="PF07715"/>
    </source>
</evidence>
<dbReference type="Gene3D" id="2.170.130.10">
    <property type="entry name" value="TonB-dependent receptor, plug domain"/>
    <property type="match status" value="1"/>
</dbReference>
<reference evidence="5 6" key="1">
    <citation type="submission" date="2019-02" db="EMBL/GenBank/DDBJ databases">
        <authorList>
            <person name="Goldberg S.R."/>
            <person name="Haltli B.A."/>
            <person name="Correa H."/>
            <person name="Russell K.G."/>
        </authorList>
    </citation>
    <scope>NUCLEOTIDE SEQUENCE [LARGE SCALE GENOMIC DNA]</scope>
    <source>
        <strain evidence="5 6">JCM 16186</strain>
    </source>
</reference>
<evidence type="ECO:0000256" key="2">
    <source>
        <dbReference type="ARBA" id="ARBA00023136"/>
    </source>
</evidence>
<dbReference type="InterPro" id="IPR036942">
    <property type="entry name" value="Beta-barrel_TonB_sf"/>
</dbReference>
<evidence type="ECO:0000256" key="3">
    <source>
        <dbReference type="ARBA" id="ARBA00023237"/>
    </source>
</evidence>
<name>A0ABW9RUL7_9BACT</name>
<keyword evidence="2" id="KW-0472">Membrane</keyword>
<dbReference type="InterPro" id="IPR012910">
    <property type="entry name" value="Plug_dom"/>
</dbReference>
<keyword evidence="6" id="KW-1185">Reference proteome</keyword>
<evidence type="ECO:0000313" key="6">
    <source>
        <dbReference type="Proteomes" id="UP000798808"/>
    </source>
</evidence>
<dbReference type="InterPro" id="IPR037066">
    <property type="entry name" value="Plug_dom_sf"/>
</dbReference>
<protein>
    <submittedName>
        <fullName evidence="5">TonB-dependent receptor</fullName>
    </submittedName>
</protein>
<keyword evidence="5" id="KW-0675">Receptor</keyword>